<comment type="similarity">
    <text evidence="1">Belongs to the SfsA family.</text>
</comment>
<comment type="caution">
    <text evidence="4">The sequence shown here is derived from an EMBL/GenBank/DDBJ whole genome shotgun (WGS) entry which is preliminary data.</text>
</comment>
<dbReference type="Gene3D" id="2.40.50.580">
    <property type="match status" value="1"/>
</dbReference>
<proteinExistence type="inferred from homology"/>
<evidence type="ECO:0000313" key="4">
    <source>
        <dbReference type="EMBL" id="TDP59647.1"/>
    </source>
</evidence>
<dbReference type="GO" id="GO:0003677">
    <property type="term" value="F:DNA binding"/>
    <property type="evidence" value="ECO:0007669"/>
    <property type="project" value="InterPro"/>
</dbReference>
<reference evidence="4 5" key="1">
    <citation type="submission" date="2019-03" db="EMBL/GenBank/DDBJ databases">
        <title>Genomic Encyclopedia of Type Strains, Phase IV (KMG-IV): sequencing the most valuable type-strain genomes for metagenomic binning, comparative biology and taxonomic classification.</title>
        <authorList>
            <person name="Goeker M."/>
        </authorList>
    </citation>
    <scope>NUCLEOTIDE SEQUENCE [LARGE SCALE GENOMIC DNA]</scope>
    <source>
        <strain evidence="4 5">DSM 28287</strain>
    </source>
</reference>
<dbReference type="CDD" id="cd22359">
    <property type="entry name" value="SfsA-like_bacterial"/>
    <property type="match status" value="1"/>
</dbReference>
<feature type="domain" description="SfsA N-terminal OB" evidence="3">
    <location>
        <begin position="12"/>
        <end position="78"/>
    </location>
</feature>
<dbReference type="InterPro" id="IPR005224">
    <property type="entry name" value="SfsA"/>
</dbReference>
<dbReference type="RefSeq" id="WP_133527639.1">
    <property type="nucleotide sequence ID" value="NZ_SNXO01000003.1"/>
</dbReference>
<keyword evidence="5" id="KW-1185">Reference proteome</keyword>
<name>A0A4R6QBY1_9FIRM</name>
<evidence type="ECO:0000259" key="3">
    <source>
        <dbReference type="Pfam" id="PF17746"/>
    </source>
</evidence>
<dbReference type="NCBIfam" id="TIGR00230">
    <property type="entry name" value="sfsA"/>
    <property type="match status" value="1"/>
</dbReference>
<organism evidence="4 5">
    <name type="scientific">Aminicella lysinilytica</name>
    <dbReference type="NCBI Taxonomy" id="433323"/>
    <lineage>
        <taxon>Bacteria</taxon>
        <taxon>Bacillati</taxon>
        <taxon>Bacillota</taxon>
        <taxon>Clostridia</taxon>
        <taxon>Peptostreptococcales</taxon>
        <taxon>Anaerovoracaceae</taxon>
        <taxon>Aminicella</taxon>
    </lineage>
</organism>
<feature type="domain" description="Sugar fermentation stimulation protein C-terminal" evidence="2">
    <location>
        <begin position="82"/>
        <end position="221"/>
    </location>
</feature>
<dbReference type="PANTHER" id="PTHR30545:SF2">
    <property type="entry name" value="SUGAR FERMENTATION STIMULATION PROTEIN A"/>
    <property type="match status" value="1"/>
</dbReference>
<dbReference type="OrthoDB" id="9802365at2"/>
<gene>
    <name evidence="1" type="primary">sfsA</name>
    <name evidence="4" type="ORF">EV211_10368</name>
</gene>
<dbReference type="Pfam" id="PF17746">
    <property type="entry name" value="SfsA_N"/>
    <property type="match status" value="1"/>
</dbReference>
<dbReference type="PANTHER" id="PTHR30545">
    <property type="entry name" value="SUGAR FERMENTATION STIMULATION PROTEIN A"/>
    <property type="match status" value="1"/>
</dbReference>
<dbReference type="Pfam" id="PF03749">
    <property type="entry name" value="SfsA"/>
    <property type="match status" value="1"/>
</dbReference>
<dbReference type="AlphaFoldDB" id="A0A4R6QBY1"/>
<evidence type="ECO:0000259" key="2">
    <source>
        <dbReference type="Pfam" id="PF03749"/>
    </source>
</evidence>
<dbReference type="EMBL" id="SNXO01000003">
    <property type="protein sequence ID" value="TDP59647.1"/>
    <property type="molecule type" value="Genomic_DNA"/>
</dbReference>
<dbReference type="InterPro" id="IPR041465">
    <property type="entry name" value="SfsA_N"/>
</dbReference>
<accession>A0A4R6QBY1</accession>
<dbReference type="Proteomes" id="UP000295500">
    <property type="component" value="Unassembled WGS sequence"/>
</dbReference>
<dbReference type="Gene3D" id="3.40.1350.60">
    <property type="match status" value="1"/>
</dbReference>
<protein>
    <recommendedName>
        <fullName evidence="1">Sugar fermentation stimulation protein homolog</fullName>
    </recommendedName>
</protein>
<evidence type="ECO:0000313" key="5">
    <source>
        <dbReference type="Proteomes" id="UP000295500"/>
    </source>
</evidence>
<sequence length="233" mass="26363">MKYENIVKGNFIERPNRFVALVRIGGEEVRVHVKNTGRCRELLVPGAVVYLEDFDGRMGSRKMRYSLIAVEKGDLLVNMDSQAPNKIAAEGLLSGRILLPDMDRLTVVKAEQKYGNSRFDFYIEDEAGRKGWLEVKGVTLEDDGVASFPDAPTERGLKHVNELCRAKSEGFSSYVLFIVQMKGMRWLEPNDDHDPDFSTALRQASTEGVHVIAWDCRVKPDEIEADEQVMVRL</sequence>
<dbReference type="HAMAP" id="MF_00095">
    <property type="entry name" value="SfsA"/>
    <property type="match status" value="1"/>
</dbReference>
<dbReference type="InterPro" id="IPR040452">
    <property type="entry name" value="SfsA_C"/>
</dbReference>
<evidence type="ECO:0000256" key="1">
    <source>
        <dbReference type="HAMAP-Rule" id="MF_00095"/>
    </source>
</evidence>